<dbReference type="InterPro" id="IPR000383">
    <property type="entry name" value="Xaa-Pro-like_dom"/>
</dbReference>
<protein>
    <submittedName>
        <fullName evidence="4">Alpha/Beta hydrolase protein</fullName>
    </submittedName>
</protein>
<dbReference type="SUPFAM" id="SSF49785">
    <property type="entry name" value="Galactose-binding domain-like"/>
    <property type="match status" value="1"/>
</dbReference>
<reference evidence="4" key="1">
    <citation type="journal article" date="2021" name="Nat. Commun.">
        <title>Genetic determinants of endophytism in the Arabidopsis root mycobiome.</title>
        <authorList>
            <person name="Mesny F."/>
            <person name="Miyauchi S."/>
            <person name="Thiergart T."/>
            <person name="Pickel B."/>
            <person name="Atanasova L."/>
            <person name="Karlsson M."/>
            <person name="Huettel B."/>
            <person name="Barry K.W."/>
            <person name="Haridas S."/>
            <person name="Chen C."/>
            <person name="Bauer D."/>
            <person name="Andreopoulos W."/>
            <person name="Pangilinan J."/>
            <person name="LaButti K."/>
            <person name="Riley R."/>
            <person name="Lipzen A."/>
            <person name="Clum A."/>
            <person name="Drula E."/>
            <person name="Henrissat B."/>
            <person name="Kohler A."/>
            <person name="Grigoriev I.V."/>
            <person name="Martin F.M."/>
            <person name="Hacquard S."/>
        </authorList>
    </citation>
    <scope>NUCLEOTIDE SEQUENCE</scope>
    <source>
        <strain evidence="4">MPI-CAGE-AT-0021</strain>
    </source>
</reference>
<keyword evidence="1 4" id="KW-0378">Hydrolase</keyword>
<dbReference type="Pfam" id="PF02129">
    <property type="entry name" value="Peptidase_S15"/>
    <property type="match status" value="1"/>
</dbReference>
<dbReference type="Gene3D" id="3.40.50.1820">
    <property type="entry name" value="alpha/beta hydrolase"/>
    <property type="match status" value="1"/>
</dbReference>
<dbReference type="InterPro" id="IPR013736">
    <property type="entry name" value="Xaa-Pro_dipept_C"/>
</dbReference>
<comment type="caution">
    <text evidence="4">The sequence shown here is derived from an EMBL/GenBank/DDBJ whole genome shotgun (WGS) entry which is preliminary data.</text>
</comment>
<dbReference type="SUPFAM" id="SSF53474">
    <property type="entry name" value="alpha/beta-Hydrolases"/>
    <property type="match status" value="1"/>
</dbReference>
<evidence type="ECO:0000313" key="4">
    <source>
        <dbReference type="EMBL" id="KAH7145419.1"/>
    </source>
</evidence>
<dbReference type="Gene3D" id="2.60.120.260">
    <property type="entry name" value="Galactose-binding domain-like"/>
    <property type="match status" value="1"/>
</dbReference>
<feature type="region of interest" description="Disordered" evidence="2">
    <location>
        <begin position="517"/>
        <end position="537"/>
    </location>
</feature>
<gene>
    <name evidence="4" type="ORF">B0J13DRAFT_524959</name>
</gene>
<evidence type="ECO:0000313" key="5">
    <source>
        <dbReference type="Proteomes" id="UP000717696"/>
    </source>
</evidence>
<dbReference type="InterPro" id="IPR029058">
    <property type="entry name" value="AB_hydrolase_fold"/>
</dbReference>
<name>A0A9P9EUA0_9HYPO</name>
<dbReference type="AlphaFoldDB" id="A0A9P9EUA0"/>
<dbReference type="PANTHER" id="PTHR43056:SF10">
    <property type="entry name" value="COCE_NOND FAMILY, PUTATIVE (AFU_ORTHOLOGUE AFUA_7G00600)-RELATED"/>
    <property type="match status" value="1"/>
</dbReference>
<dbReference type="InterPro" id="IPR005674">
    <property type="entry name" value="CocE/Ser_esterase"/>
</dbReference>
<keyword evidence="5" id="KW-1185">Reference proteome</keyword>
<evidence type="ECO:0000256" key="2">
    <source>
        <dbReference type="SAM" id="MobiDB-lite"/>
    </source>
</evidence>
<dbReference type="InterPro" id="IPR050585">
    <property type="entry name" value="Xaa-Pro_dipeptidyl-ppase/CocE"/>
</dbReference>
<accession>A0A9P9EUA0</accession>
<sequence>MTNTGIFTDVTGLTYQSGTTTGATSAEFHYSYESGEEVVFSIGNLVLGRSTGQPVTSVLDLLPADTAAFHPSIVNRARLLFSLSSGQGFEKPIVIDQTVEAAVNKYASCIDLDSERLSDLDEPLRKICSELNLKPKSVPHTRNHLRRQTAGFKVLRDLVIPSPDGGSVLADVYLPAQPNKKFPVLLGCTLYGRRVPWGGPDINDEEDILRFERAEDEWHSTAHGSELNLLDLGPWSDFFTTQRGFENIASFNTFSYVPHGYAMVRIDPKGVSQTPGKRWVPGQLAGDFCTAVEWAAEQPWSNGTSALVGSSYGANTQWAVAGLQPKGLKCIVPYGTDIDSYREAAYIGGVPSTRYLQNWFARVRGVSPKWDDQIDVEQMMKDNPTYNAIWGMLDSKPESSANVPCFIAASQIFMIHGRGAYEAWMVRQPENTHLQLVDSNYYSWGSREASAKIIQFLNHYLKSEDCAAPERVGIQMRLGSQDWYWRKEQNWPVPGTQYTKWHLTTHKELTETPPVNTAESRFEYPSRSPQQGTSGVSFHSAPFQEDLELAGHFVAVLSVSSSAPDADVAVLLWAVDEVGQVVAYGASSSAPEPLAKGFLRVSHRKTDDTKSLPWRPWHTHTSEDLAPLQGVDDVVQVDVEILPAAARIRKGWTLRVDICPSEEQPDIPGYTGPPMRLWYGDAYEGEATDAIHVGGSRVNYILCPVVPKLEGYTKCMV</sequence>
<evidence type="ECO:0000259" key="3">
    <source>
        <dbReference type="SMART" id="SM00939"/>
    </source>
</evidence>
<organism evidence="4 5">
    <name type="scientific">Dactylonectria estremocensis</name>
    <dbReference type="NCBI Taxonomy" id="1079267"/>
    <lineage>
        <taxon>Eukaryota</taxon>
        <taxon>Fungi</taxon>
        <taxon>Dikarya</taxon>
        <taxon>Ascomycota</taxon>
        <taxon>Pezizomycotina</taxon>
        <taxon>Sordariomycetes</taxon>
        <taxon>Hypocreomycetidae</taxon>
        <taxon>Hypocreales</taxon>
        <taxon>Nectriaceae</taxon>
        <taxon>Dactylonectria</taxon>
    </lineage>
</organism>
<dbReference type="Proteomes" id="UP000717696">
    <property type="component" value="Unassembled WGS sequence"/>
</dbReference>
<feature type="domain" description="Xaa-Pro dipeptidyl-peptidase C-terminal" evidence="3">
    <location>
        <begin position="454"/>
        <end position="702"/>
    </location>
</feature>
<feature type="compositionally biased region" description="Polar residues" evidence="2">
    <location>
        <begin position="527"/>
        <end position="537"/>
    </location>
</feature>
<dbReference type="EMBL" id="JAGMUU010000009">
    <property type="protein sequence ID" value="KAH7145419.1"/>
    <property type="molecule type" value="Genomic_DNA"/>
</dbReference>
<evidence type="ECO:0000256" key="1">
    <source>
        <dbReference type="ARBA" id="ARBA00022801"/>
    </source>
</evidence>
<dbReference type="OrthoDB" id="416441at2759"/>
<dbReference type="Gene3D" id="1.10.3020.20">
    <property type="match status" value="1"/>
</dbReference>
<dbReference type="GO" id="GO:0008239">
    <property type="term" value="F:dipeptidyl-peptidase activity"/>
    <property type="evidence" value="ECO:0007669"/>
    <property type="project" value="InterPro"/>
</dbReference>
<dbReference type="SMART" id="SM00939">
    <property type="entry name" value="PepX_C"/>
    <property type="match status" value="1"/>
</dbReference>
<dbReference type="InterPro" id="IPR008979">
    <property type="entry name" value="Galactose-bd-like_sf"/>
</dbReference>
<proteinExistence type="predicted"/>
<dbReference type="PANTHER" id="PTHR43056">
    <property type="entry name" value="PEPTIDASE S9 PROLYL OLIGOPEPTIDASE"/>
    <property type="match status" value="1"/>
</dbReference>
<dbReference type="NCBIfam" id="TIGR00976">
    <property type="entry name" value="CocE_NonD"/>
    <property type="match status" value="1"/>
</dbReference>
<dbReference type="Pfam" id="PF08530">
    <property type="entry name" value="PepX_C"/>
    <property type="match status" value="1"/>
</dbReference>